<evidence type="ECO:0000256" key="1">
    <source>
        <dbReference type="SAM" id="MobiDB-lite"/>
    </source>
</evidence>
<dbReference type="Gene3D" id="3.40.50.300">
    <property type="entry name" value="P-loop containing nucleotide triphosphate hydrolases"/>
    <property type="match status" value="2"/>
</dbReference>
<feature type="domain" description="AAA+ ATPase" evidence="2">
    <location>
        <begin position="437"/>
        <end position="564"/>
    </location>
</feature>
<dbReference type="AlphaFoldDB" id="A0A5C1AJB5"/>
<evidence type="ECO:0000313" key="3">
    <source>
        <dbReference type="EMBL" id="QEL18765.1"/>
    </source>
</evidence>
<dbReference type="Pfam" id="PF13604">
    <property type="entry name" value="AAA_30"/>
    <property type="match status" value="1"/>
</dbReference>
<dbReference type="OrthoDB" id="1826980at2"/>
<dbReference type="Proteomes" id="UP000324974">
    <property type="component" value="Chromosome"/>
</dbReference>
<dbReference type="InterPro" id="IPR027785">
    <property type="entry name" value="UvrD-like_helicase_C"/>
</dbReference>
<dbReference type="NCBIfam" id="NF041492">
    <property type="entry name" value="MobF"/>
    <property type="match status" value="1"/>
</dbReference>
<reference evidence="4" key="1">
    <citation type="submission" date="2019-08" db="EMBL/GenBank/DDBJ databases">
        <title>Limnoglobus roseus gen. nov., sp. nov., a novel freshwater planctomycete with a giant genome from the family Gemmataceae.</title>
        <authorList>
            <person name="Kulichevskaya I.S."/>
            <person name="Naumoff D.G."/>
            <person name="Miroshnikov K."/>
            <person name="Ivanova A."/>
            <person name="Philippov D.A."/>
            <person name="Hakobyan A."/>
            <person name="Rijpstra I.C."/>
            <person name="Sinninghe Damste J.S."/>
            <person name="Liesack W."/>
            <person name="Dedysh S.N."/>
        </authorList>
    </citation>
    <scope>NUCLEOTIDE SEQUENCE [LARGE SCALE GENOMIC DNA]</scope>
    <source>
        <strain evidence="4">PX52</strain>
    </source>
</reference>
<dbReference type="SUPFAM" id="SSF55464">
    <property type="entry name" value="Origin of replication-binding domain, RBD-like"/>
    <property type="match status" value="1"/>
</dbReference>
<dbReference type="Pfam" id="PF13538">
    <property type="entry name" value="UvrD_C_2"/>
    <property type="match status" value="1"/>
</dbReference>
<dbReference type="InterPro" id="IPR027417">
    <property type="entry name" value="P-loop_NTPase"/>
</dbReference>
<protein>
    <submittedName>
        <fullName evidence="3">Conjugative relaxase</fullName>
    </submittedName>
</protein>
<dbReference type="InterPro" id="IPR003593">
    <property type="entry name" value="AAA+_ATPase"/>
</dbReference>
<feature type="region of interest" description="Disordered" evidence="1">
    <location>
        <begin position="851"/>
        <end position="871"/>
    </location>
</feature>
<dbReference type="RefSeq" id="WP_149113226.1">
    <property type="nucleotide sequence ID" value="NZ_CP042425.1"/>
</dbReference>
<dbReference type="KEGG" id="lrs:PX52LOC_05803"/>
<dbReference type="SUPFAM" id="SSF52540">
    <property type="entry name" value="P-loop containing nucleoside triphosphate hydrolases"/>
    <property type="match status" value="2"/>
</dbReference>
<evidence type="ECO:0000259" key="2">
    <source>
        <dbReference type="SMART" id="SM00382"/>
    </source>
</evidence>
<evidence type="ECO:0000313" key="4">
    <source>
        <dbReference type="Proteomes" id="UP000324974"/>
    </source>
</evidence>
<keyword evidence="4" id="KW-1185">Reference proteome</keyword>
<organism evidence="3 4">
    <name type="scientific">Limnoglobus roseus</name>
    <dbReference type="NCBI Taxonomy" id="2598579"/>
    <lineage>
        <taxon>Bacteria</taxon>
        <taxon>Pseudomonadati</taxon>
        <taxon>Planctomycetota</taxon>
        <taxon>Planctomycetia</taxon>
        <taxon>Gemmatales</taxon>
        <taxon>Gemmataceae</taxon>
        <taxon>Limnoglobus</taxon>
    </lineage>
</organism>
<dbReference type="GO" id="GO:0005524">
    <property type="term" value="F:ATP binding"/>
    <property type="evidence" value="ECO:0007669"/>
    <property type="project" value="InterPro"/>
</dbReference>
<name>A0A5C1AJB5_9BACT</name>
<gene>
    <name evidence="3" type="ORF">PX52LOC_05803</name>
</gene>
<accession>A0A5C1AJB5</accession>
<dbReference type="SMART" id="SM00382">
    <property type="entry name" value="AAA"/>
    <property type="match status" value="1"/>
</dbReference>
<dbReference type="EMBL" id="CP042425">
    <property type="protein sequence ID" value="QEL18765.1"/>
    <property type="molecule type" value="Genomic_DNA"/>
</dbReference>
<dbReference type="CDD" id="cd18809">
    <property type="entry name" value="SF1_C_RecD"/>
    <property type="match status" value="1"/>
</dbReference>
<dbReference type="Pfam" id="PF08751">
    <property type="entry name" value="TrwC"/>
    <property type="match status" value="1"/>
</dbReference>
<proteinExistence type="predicted"/>
<dbReference type="InterPro" id="IPR014862">
    <property type="entry name" value="TrwC"/>
</dbReference>
<sequence length="907" mass="100846">MLRIHTITDSKAAKAYYSLTDYMMEVAGEWLGDGAKQLGLNGVSRKEDFEKLCDNLDPFHGGPLTVVTRENRRVGWDFNFNSTKSVGLVLELTGDKRILEAHKEAVRCAMGHIEQDMATRVRVDGKNEDRITGNLIGMQVVHRTTRPNKDDQLPDMALHSHVVVFNATHDAEESRWKAAQIGQIKHDAPYYEAIYHNRLAANLQQLGYGIRRKAKSFEINGVSDDLVAKFSRRTAEVEQMKRFIEEKYGVSIGDEAKSKLGATTRMHKIDIRSDDLTAYWVSRLTEKEKTQLKGLIGKPSYTSTELDAVKYAIGHMFERNSVVEERKLYEAAIRQGIGSVTPEGVQREAKRQGLLVKDRDATTRDVLAQEGRIIQFARDGRGTFRSMSRARSTPQSASLLEQKQGEIRAFSAHGQSGGFPQLSPEQQAVCRHVWDSTDQVILIRGGAGTGKTHTMKTAIAGIDRPVTVLAPSAEASRGVLRRDGFKDADTVAAFLGSEDRQAATMNGVIWVDEAGLLPIKDLDRLRQIATDQRARLVLQGDPKQHKSVARHGNIFRVLQEYAGLPVAELRDIKRQRGAFKAAVAAIDAEDYLAAHDMLTEMGWINQVSAFDRNKPLVDDYLAGLRAGKDMLVVAPTHAEGDEITDEIRTRLKATGTIKEEERAFDILVPLGWTEAERADPSRYTGEEVVRFFQNSGKHKNGDTVDAADFSPLNERPTHFAVYGKGQASFAAGDLLRTTGRIEAADGTRIDNGTFLTVAGFTEKGQIVAKTATGLTRTLPVDAGHITHGYVTTSHSSQGKTVDRVLVAMGSESRPAINAEQFYVSVSRARERATIYTDLAPAAIREAIQRSDARKSATELMTPKPKPKYRDKARKLVKRVRDTYRYLREQTVEALTQTVKQKEIQHAR</sequence>